<name>A0A6N7L2G4_9ACTN</name>
<accession>A0A6N7L2G4</accession>
<comment type="caution">
    <text evidence="1">The sequence shown here is derived from an EMBL/GenBank/DDBJ whole genome shotgun (WGS) entry which is preliminary data.</text>
</comment>
<sequence>MSDIYELMVTVDLRDELSEQQVAELRWHLGLGPQPERLTVVADFPVAVVDDDGHPAVENDPRPLLAADGPAWKVGGVLGAALAARTDPPRRGWSVTARAELHPDDSEQVGELLCWLAERAHDTHRLADGAVRLGYYRWHEDLTPYPLKVTNGRPSLPLA</sequence>
<gene>
    <name evidence="1" type="ORF">F7Q99_37835</name>
</gene>
<dbReference type="Proteomes" id="UP000450000">
    <property type="component" value="Unassembled WGS sequence"/>
</dbReference>
<evidence type="ECO:0000313" key="1">
    <source>
        <dbReference type="EMBL" id="MQS17801.1"/>
    </source>
</evidence>
<keyword evidence="2" id="KW-1185">Reference proteome</keyword>
<organism evidence="1 2">
    <name type="scientific">Streptomyces kaniharaensis</name>
    <dbReference type="NCBI Taxonomy" id="212423"/>
    <lineage>
        <taxon>Bacteria</taxon>
        <taxon>Bacillati</taxon>
        <taxon>Actinomycetota</taxon>
        <taxon>Actinomycetes</taxon>
        <taxon>Kitasatosporales</taxon>
        <taxon>Streptomycetaceae</taxon>
        <taxon>Streptomyces</taxon>
    </lineage>
</organism>
<protein>
    <submittedName>
        <fullName evidence="1">Uncharacterized protein</fullName>
    </submittedName>
</protein>
<proteinExistence type="predicted"/>
<dbReference type="RefSeq" id="WP_326847558.1">
    <property type="nucleotide sequence ID" value="NZ_WBOF01000006.1"/>
</dbReference>
<reference evidence="1 2" key="1">
    <citation type="submission" date="2019-09" db="EMBL/GenBank/DDBJ databases">
        <title>Genome Sequences of Streptomyces kaniharaensis ATCC 21070.</title>
        <authorList>
            <person name="Zhu W."/>
            <person name="De Crecy-Lagard V."/>
            <person name="Richards N.G."/>
        </authorList>
    </citation>
    <scope>NUCLEOTIDE SEQUENCE [LARGE SCALE GENOMIC DNA]</scope>
    <source>
        <strain evidence="1 2">SF-557</strain>
    </source>
</reference>
<dbReference type="AlphaFoldDB" id="A0A6N7L2G4"/>
<evidence type="ECO:0000313" key="2">
    <source>
        <dbReference type="Proteomes" id="UP000450000"/>
    </source>
</evidence>
<dbReference type="EMBL" id="WBOF01000006">
    <property type="protein sequence ID" value="MQS17801.1"/>
    <property type="molecule type" value="Genomic_DNA"/>
</dbReference>